<keyword evidence="1" id="KW-0812">Transmembrane</keyword>
<sequence>MDSPRGRVTGKNLDTTTEAMTMTWYYGTPMGWGGFSMMALTMLVFWGGLVALVVVLLRRAPHTGSETRILRERLARGDIDTEEFDRIRRTLDSR</sequence>
<evidence type="ECO:0000313" key="2">
    <source>
        <dbReference type="EMBL" id="MDX8147299.1"/>
    </source>
</evidence>
<reference evidence="2 3" key="1">
    <citation type="submission" date="2023-11" db="EMBL/GenBank/DDBJ databases">
        <title>Lentzea sokolovensis, sp. nov., Lentzea kristufkii, sp. nov., and Lentzea miocenensis, sp. nov., rare actinobacteria from Sokolov Coal Basin, Miocene lacustrine sediment, Czech Republic.</title>
        <authorList>
            <person name="Lara A."/>
            <person name="Kotroba L."/>
            <person name="Nouioui I."/>
            <person name="Neumann-Schaal M."/>
            <person name="Mast Y."/>
            <person name="Chronakova A."/>
        </authorList>
    </citation>
    <scope>NUCLEOTIDE SEQUENCE [LARGE SCALE GENOMIC DNA]</scope>
    <source>
        <strain evidence="2 3">BCCO 10_0061</strain>
    </source>
</reference>
<evidence type="ECO:0000313" key="3">
    <source>
        <dbReference type="Proteomes" id="UP001285352"/>
    </source>
</evidence>
<keyword evidence="1" id="KW-1133">Transmembrane helix</keyword>
<protein>
    <submittedName>
        <fullName evidence="2">SHOCT domain-containing protein</fullName>
    </submittedName>
</protein>
<accession>A0ABU4V6K5</accession>
<keyword evidence="3" id="KW-1185">Reference proteome</keyword>
<dbReference type="EMBL" id="JAXAVU010000014">
    <property type="protein sequence ID" value="MDX8147299.1"/>
    <property type="molecule type" value="Genomic_DNA"/>
</dbReference>
<proteinExistence type="predicted"/>
<dbReference type="RefSeq" id="WP_319979357.1">
    <property type="nucleotide sequence ID" value="NZ_JAXAVU010000014.1"/>
</dbReference>
<gene>
    <name evidence="2" type="ORF">SK854_34680</name>
</gene>
<name>A0ABU4V6K5_9PSEU</name>
<dbReference type="Proteomes" id="UP001285352">
    <property type="component" value="Unassembled WGS sequence"/>
</dbReference>
<organism evidence="2 3">
    <name type="scientific">Lentzea sokolovensis</name>
    <dbReference type="NCBI Taxonomy" id="3095429"/>
    <lineage>
        <taxon>Bacteria</taxon>
        <taxon>Bacillati</taxon>
        <taxon>Actinomycetota</taxon>
        <taxon>Actinomycetes</taxon>
        <taxon>Pseudonocardiales</taxon>
        <taxon>Pseudonocardiaceae</taxon>
        <taxon>Lentzea</taxon>
    </lineage>
</organism>
<comment type="caution">
    <text evidence="2">The sequence shown here is derived from an EMBL/GenBank/DDBJ whole genome shotgun (WGS) entry which is preliminary data.</text>
</comment>
<feature type="transmembrane region" description="Helical" evidence="1">
    <location>
        <begin position="32"/>
        <end position="57"/>
    </location>
</feature>
<keyword evidence="1" id="KW-0472">Membrane</keyword>
<evidence type="ECO:0000256" key="1">
    <source>
        <dbReference type="SAM" id="Phobius"/>
    </source>
</evidence>